<dbReference type="EMBL" id="MT142683">
    <property type="protein sequence ID" value="QJA87130.1"/>
    <property type="molecule type" value="Genomic_DNA"/>
</dbReference>
<gene>
    <name evidence="2" type="ORF">MM415A00945_0006</name>
    <name evidence="3" type="ORF">MM415B03051_0008</name>
</gene>
<protein>
    <submittedName>
        <fullName evidence="2">Uncharacterized protein</fullName>
    </submittedName>
</protein>
<reference evidence="2" key="1">
    <citation type="submission" date="2020-03" db="EMBL/GenBank/DDBJ databases">
        <title>The deep terrestrial virosphere.</title>
        <authorList>
            <person name="Holmfeldt K."/>
            <person name="Nilsson E."/>
            <person name="Simone D."/>
            <person name="Lopez-Fernandez M."/>
            <person name="Wu X."/>
            <person name="de Brujin I."/>
            <person name="Lundin D."/>
            <person name="Andersson A."/>
            <person name="Bertilsson S."/>
            <person name="Dopson M."/>
        </authorList>
    </citation>
    <scope>NUCLEOTIDE SEQUENCE</scope>
    <source>
        <strain evidence="2">MM415A00945</strain>
        <strain evidence="3">MM415B03051</strain>
    </source>
</reference>
<sequence>MKIKGTGLIYSFIKHRYNWELGERVLSISNAFPVRDILIISASGMWILEKVGVSAERALPYVAGYYVLSAIFRWLVGFMWTKKKGHDVETRFLADKVIPNRVVIINKDGSYVDFKKCVCHDS</sequence>
<keyword evidence="1" id="KW-0472">Membrane</keyword>
<dbReference type="EMBL" id="MT142366">
    <property type="protein sequence ID" value="QJA79081.1"/>
    <property type="molecule type" value="Genomic_DNA"/>
</dbReference>
<evidence type="ECO:0000313" key="2">
    <source>
        <dbReference type="EMBL" id="QJA79081.1"/>
    </source>
</evidence>
<dbReference type="AlphaFoldDB" id="A0A6M3KBN9"/>
<keyword evidence="1" id="KW-1133">Transmembrane helix</keyword>
<evidence type="ECO:0000256" key="1">
    <source>
        <dbReference type="SAM" id="Phobius"/>
    </source>
</evidence>
<proteinExistence type="predicted"/>
<accession>A0A6M3KBN9</accession>
<organism evidence="2">
    <name type="scientific">viral metagenome</name>
    <dbReference type="NCBI Taxonomy" id="1070528"/>
    <lineage>
        <taxon>unclassified sequences</taxon>
        <taxon>metagenomes</taxon>
        <taxon>organismal metagenomes</taxon>
    </lineage>
</organism>
<keyword evidence="1" id="KW-0812">Transmembrane</keyword>
<name>A0A6M3KBN9_9ZZZZ</name>
<feature type="transmembrane region" description="Helical" evidence="1">
    <location>
        <begin position="58"/>
        <end position="76"/>
    </location>
</feature>
<evidence type="ECO:0000313" key="3">
    <source>
        <dbReference type="EMBL" id="QJA87130.1"/>
    </source>
</evidence>